<reference evidence="11 12" key="1">
    <citation type="journal article" date="2024" name="bioRxiv">
        <title>A reference genome for Trichogramma kaykai: A tiny desert-dwelling parasitoid wasp with competing sex-ratio distorters.</title>
        <authorList>
            <person name="Culotta J."/>
            <person name="Lindsey A.R."/>
        </authorList>
    </citation>
    <scope>NUCLEOTIDE SEQUENCE [LARGE SCALE GENOMIC DNA]</scope>
    <source>
        <strain evidence="11 12">KSX58</strain>
    </source>
</reference>
<keyword evidence="6" id="KW-0271">Exosome</keyword>
<dbReference type="InterPro" id="IPR027408">
    <property type="entry name" value="PNPase/RNase_PH_dom_sf"/>
</dbReference>
<dbReference type="Gene3D" id="3.30.230.70">
    <property type="entry name" value="GHMP Kinase, N-terminal domain"/>
    <property type="match status" value="1"/>
</dbReference>
<evidence type="ECO:0000313" key="11">
    <source>
        <dbReference type="EMBL" id="KAL3405698.1"/>
    </source>
</evidence>
<dbReference type="GO" id="GO:0006364">
    <property type="term" value="P:rRNA processing"/>
    <property type="evidence" value="ECO:0007669"/>
    <property type="project" value="UniProtKB-KW"/>
</dbReference>
<dbReference type="SUPFAM" id="SSF54211">
    <property type="entry name" value="Ribosomal protein S5 domain 2-like"/>
    <property type="match status" value="1"/>
</dbReference>
<dbReference type="Pfam" id="PF01138">
    <property type="entry name" value="RNase_PH"/>
    <property type="match status" value="1"/>
</dbReference>
<evidence type="ECO:0000256" key="3">
    <source>
        <dbReference type="ARBA" id="ARBA00006678"/>
    </source>
</evidence>
<keyword evidence="8" id="KW-0539">Nucleus</keyword>
<keyword evidence="7" id="KW-0694">RNA-binding</keyword>
<dbReference type="InterPro" id="IPR020568">
    <property type="entry name" value="Ribosomal_Su5_D2-typ_SF"/>
</dbReference>
<organism evidence="11 12">
    <name type="scientific">Trichogramma kaykai</name>
    <dbReference type="NCBI Taxonomy" id="54128"/>
    <lineage>
        <taxon>Eukaryota</taxon>
        <taxon>Metazoa</taxon>
        <taxon>Ecdysozoa</taxon>
        <taxon>Arthropoda</taxon>
        <taxon>Hexapoda</taxon>
        <taxon>Insecta</taxon>
        <taxon>Pterygota</taxon>
        <taxon>Neoptera</taxon>
        <taxon>Endopterygota</taxon>
        <taxon>Hymenoptera</taxon>
        <taxon>Apocrita</taxon>
        <taxon>Proctotrupomorpha</taxon>
        <taxon>Chalcidoidea</taxon>
        <taxon>Trichogrammatidae</taxon>
        <taxon>Trichogramma</taxon>
    </lineage>
</organism>
<protein>
    <recommendedName>
        <fullName evidence="10">Exoribonuclease phosphorolytic domain-containing protein</fullName>
    </recommendedName>
</protein>
<evidence type="ECO:0000256" key="8">
    <source>
        <dbReference type="ARBA" id="ARBA00023242"/>
    </source>
</evidence>
<dbReference type="GO" id="GO:0005737">
    <property type="term" value="C:cytoplasm"/>
    <property type="evidence" value="ECO:0007669"/>
    <property type="project" value="UniProtKB-SubCell"/>
</dbReference>
<evidence type="ECO:0000256" key="4">
    <source>
        <dbReference type="ARBA" id="ARBA00022490"/>
    </source>
</evidence>
<evidence type="ECO:0000256" key="6">
    <source>
        <dbReference type="ARBA" id="ARBA00022835"/>
    </source>
</evidence>
<keyword evidence="5" id="KW-0698">rRNA processing</keyword>
<gene>
    <name evidence="11" type="ORF">TKK_002055</name>
</gene>
<evidence type="ECO:0000256" key="2">
    <source>
        <dbReference type="ARBA" id="ARBA00004496"/>
    </source>
</evidence>
<comment type="caution">
    <text evidence="11">The sequence shown here is derived from an EMBL/GenBank/DDBJ whole genome shotgun (WGS) entry which is preliminary data.</text>
</comment>
<dbReference type="InterPro" id="IPR036345">
    <property type="entry name" value="ExoRNase_PH_dom2_sf"/>
</dbReference>
<feature type="region of interest" description="Disordered" evidence="9">
    <location>
        <begin position="255"/>
        <end position="277"/>
    </location>
</feature>
<evidence type="ECO:0000313" key="12">
    <source>
        <dbReference type="Proteomes" id="UP001627154"/>
    </source>
</evidence>
<evidence type="ECO:0000256" key="9">
    <source>
        <dbReference type="SAM" id="MobiDB-lite"/>
    </source>
</evidence>
<dbReference type="GO" id="GO:0005634">
    <property type="term" value="C:nucleus"/>
    <property type="evidence" value="ECO:0007669"/>
    <property type="project" value="UniProtKB-SubCell"/>
</dbReference>
<dbReference type="PANTHER" id="PTHR11953:SF2">
    <property type="entry name" value="EXOSOME COMPLEX COMPONENT MTR3"/>
    <property type="match status" value="1"/>
</dbReference>
<feature type="domain" description="Exoribonuclease phosphorolytic" evidence="10">
    <location>
        <begin position="24"/>
        <end position="152"/>
    </location>
</feature>
<dbReference type="GO" id="GO:0000178">
    <property type="term" value="C:exosome (RNase complex)"/>
    <property type="evidence" value="ECO:0007669"/>
    <property type="project" value="UniProtKB-KW"/>
</dbReference>
<dbReference type="InterPro" id="IPR001247">
    <property type="entry name" value="ExoRNase_PH_dom1"/>
</dbReference>
<dbReference type="EMBL" id="JBJJXI010000020">
    <property type="protein sequence ID" value="KAL3405698.1"/>
    <property type="molecule type" value="Genomic_DNA"/>
</dbReference>
<dbReference type="PANTHER" id="PTHR11953">
    <property type="entry name" value="EXOSOME COMPLEX COMPONENT"/>
    <property type="match status" value="1"/>
</dbReference>
<proteinExistence type="inferred from homology"/>
<sequence length="277" mass="31153">MPSVQATSIKEQLRNREDGRKHDEFRKMSIKLGVVTQVKGSAYIEMGDTKVICSVHPPREIHNKVSFSPEGELFVEFKYALFATTDKRDAQLEKEEQNYSSIMKRALEPAVCRNEFPNFQIDIYVRVLDDNGSALAAAIIAASLALANASVPMKGIVTAVTAGIHDDLVLYDLTVEEEKLCSTKVSKENLDRGIIMQAMLSQYNQITEPFYSGNLDCDVLCDTMEALQKASENIHLLLQETLLKYVNKTLEQDRESKSVNKKLEAMDVNNTEKEPKK</sequence>
<keyword evidence="4" id="KW-0963">Cytoplasm</keyword>
<dbReference type="AlphaFoldDB" id="A0ABD2XJT7"/>
<dbReference type="SUPFAM" id="SSF55666">
    <property type="entry name" value="Ribonuclease PH domain 2-like"/>
    <property type="match status" value="1"/>
</dbReference>
<accession>A0ABD2XJT7</accession>
<evidence type="ECO:0000259" key="10">
    <source>
        <dbReference type="Pfam" id="PF01138"/>
    </source>
</evidence>
<evidence type="ECO:0000256" key="1">
    <source>
        <dbReference type="ARBA" id="ARBA00004123"/>
    </source>
</evidence>
<evidence type="ECO:0000256" key="5">
    <source>
        <dbReference type="ARBA" id="ARBA00022552"/>
    </source>
</evidence>
<dbReference type="InterPro" id="IPR050080">
    <property type="entry name" value="RNase_PH"/>
</dbReference>
<name>A0ABD2XJT7_9HYME</name>
<comment type="similarity">
    <text evidence="3">Belongs to the RNase PH family.</text>
</comment>
<comment type="subcellular location">
    <subcellularLocation>
        <location evidence="2">Cytoplasm</location>
    </subcellularLocation>
    <subcellularLocation>
        <location evidence="1">Nucleus</location>
    </subcellularLocation>
</comment>
<keyword evidence="12" id="KW-1185">Reference proteome</keyword>
<evidence type="ECO:0000256" key="7">
    <source>
        <dbReference type="ARBA" id="ARBA00022884"/>
    </source>
</evidence>
<dbReference type="Proteomes" id="UP001627154">
    <property type="component" value="Unassembled WGS sequence"/>
</dbReference>
<dbReference type="CDD" id="cd11371">
    <property type="entry name" value="RNase_PH_MTR3"/>
    <property type="match status" value="1"/>
</dbReference>
<dbReference type="GO" id="GO:0003723">
    <property type="term" value="F:RNA binding"/>
    <property type="evidence" value="ECO:0007669"/>
    <property type="project" value="UniProtKB-KW"/>
</dbReference>